<feature type="region of interest" description="Disordered" evidence="1">
    <location>
        <begin position="28"/>
        <end position="48"/>
    </location>
</feature>
<comment type="caution">
    <text evidence="2">The sequence shown here is derived from an EMBL/GenBank/DDBJ whole genome shotgun (WGS) entry which is preliminary data.</text>
</comment>
<dbReference type="Proteomes" id="UP001430377">
    <property type="component" value="Unassembled WGS sequence"/>
</dbReference>
<accession>A0AAW4PVN2</accession>
<sequence length="48" mass="5670">MDDMVDYFTMQKAIRATKEDGEVALDQFERRSDADPWHEASHRVEDAR</sequence>
<keyword evidence="3" id="KW-1185">Reference proteome</keyword>
<dbReference type="AlphaFoldDB" id="A0AAW4PVN2"/>
<evidence type="ECO:0000256" key="1">
    <source>
        <dbReference type="SAM" id="MobiDB-lite"/>
    </source>
</evidence>
<name>A0AAW4PVN2_9EURY</name>
<reference evidence="2 3" key="1">
    <citation type="submission" date="2021-06" db="EMBL/GenBank/DDBJ databases">
        <title>Halomicroarcula sp. a new haloarchaeum isolated from saline soil.</title>
        <authorList>
            <person name="Duran-Viseras A."/>
            <person name="Sanchez-Porro C."/>
            <person name="Ventosa A."/>
        </authorList>
    </citation>
    <scope>NUCLEOTIDE SEQUENCE [LARGE SCALE GENOMIC DNA]</scope>
    <source>
        <strain evidence="2 3">F13</strain>
    </source>
</reference>
<protein>
    <submittedName>
        <fullName evidence="2">Uncharacterized protein</fullName>
    </submittedName>
</protein>
<organism evidence="2 3">
    <name type="scientific">Haloarcula rubra</name>
    <dbReference type="NCBI Taxonomy" id="2487747"/>
    <lineage>
        <taxon>Archaea</taxon>
        <taxon>Methanobacteriati</taxon>
        <taxon>Methanobacteriota</taxon>
        <taxon>Stenosarchaea group</taxon>
        <taxon>Halobacteria</taxon>
        <taxon>Halobacteriales</taxon>
        <taxon>Haloarculaceae</taxon>
        <taxon>Haloarcula</taxon>
    </lineage>
</organism>
<evidence type="ECO:0000313" key="3">
    <source>
        <dbReference type="Proteomes" id="UP001430377"/>
    </source>
</evidence>
<gene>
    <name evidence="2" type="ORF">EGH21_14780</name>
</gene>
<evidence type="ECO:0000313" key="2">
    <source>
        <dbReference type="EMBL" id="MBX0324292.1"/>
    </source>
</evidence>
<dbReference type="EMBL" id="RKLR01000006">
    <property type="protein sequence ID" value="MBX0324292.1"/>
    <property type="molecule type" value="Genomic_DNA"/>
</dbReference>
<dbReference type="RefSeq" id="WP_220619251.1">
    <property type="nucleotide sequence ID" value="NZ_RKLR01000006.1"/>
</dbReference>
<proteinExistence type="predicted"/>